<dbReference type="GO" id="GO:0051118">
    <property type="term" value="F:glucan endo-1,3-alpha-glucosidase activity"/>
    <property type="evidence" value="ECO:0007669"/>
    <property type="project" value="InterPro"/>
</dbReference>
<gene>
    <name evidence="5" type="ORF">PCAMFM013_S058g000013</name>
</gene>
<keyword evidence="4" id="KW-0732">Signal</keyword>
<organism evidence="5 6">
    <name type="scientific">Penicillium camemberti (strain FM 013)</name>
    <dbReference type="NCBI Taxonomy" id="1429867"/>
    <lineage>
        <taxon>Eukaryota</taxon>
        <taxon>Fungi</taxon>
        <taxon>Dikarya</taxon>
        <taxon>Ascomycota</taxon>
        <taxon>Pezizomycotina</taxon>
        <taxon>Eurotiomycetes</taxon>
        <taxon>Eurotiomycetidae</taxon>
        <taxon>Eurotiales</taxon>
        <taxon>Aspergillaceae</taxon>
        <taxon>Penicillium</taxon>
    </lineage>
</organism>
<feature type="signal peptide" evidence="4">
    <location>
        <begin position="1"/>
        <end position="19"/>
    </location>
</feature>
<dbReference type="CDD" id="cd11577">
    <property type="entry name" value="GH71"/>
    <property type="match status" value="1"/>
</dbReference>
<protein>
    <submittedName>
        <fullName evidence="5">Guanine-specific ribonuclease N1/T1</fullName>
    </submittedName>
</protein>
<evidence type="ECO:0000256" key="4">
    <source>
        <dbReference type="SAM" id="SignalP"/>
    </source>
</evidence>
<dbReference type="SUPFAM" id="SSF53933">
    <property type="entry name" value="Microbial ribonucleases"/>
    <property type="match status" value="1"/>
</dbReference>
<evidence type="ECO:0000256" key="3">
    <source>
        <dbReference type="SAM" id="MobiDB-lite"/>
    </source>
</evidence>
<dbReference type="Gene3D" id="3.20.20.80">
    <property type="entry name" value="Glycosidases"/>
    <property type="match status" value="1"/>
</dbReference>
<keyword evidence="1" id="KW-0540">Nuclease</keyword>
<dbReference type="Proteomes" id="UP000053732">
    <property type="component" value="Unassembled WGS sequence"/>
</dbReference>
<keyword evidence="2" id="KW-0378">Hydrolase</keyword>
<sequence>MRFTSFLAVALLWLRHVEAAAVFAHFMLMNAENYTTADWGTDIQAAQDAHIDAFALNIASDPRVAQIMPEAFKVAASKGFKLFLSFDYAGNGAWGADEVAELLTIYTNLDAYYQHNGQCLVSTFEGSGSAEDWISIKEKYNVFFIPDWSSVGAIPALKLGSGVADGLFSWAAWPWGPQDMDTYTDASYTQTLNDSGSKPYMMAVSPWFFTNLPGYDKNWLWRGDDLWYDRWVEVIYNQPEFVEIISWNDYGESHYIGPLYDYALEAFKIGKAPSNFATDMPHDGWRLLLPYVIDMYKSETAQVTKEGLVSWYRLSPAAACGGGTTGNTASQLQLEYAPTEVVQDRIFFSALLTMDATVTVSVGGAVQTATWSWKPDGGIGIYHGHVPLTGSGPVVVTLSRGGTQLAQINGKSISSGCTDGLFNAWVGSASASGAVSASPALPVSKMACINGTGTGNFAGLCDFACSYGYCPISACTCRQIGRPLKAPNSTGIIGYPIAGEDASYSGLCAFNCNLGYCPESSCGTEEVPLIVPTVSDFSPPACIAGSGSGALAGLCSFSCNYGFCPRNVCTCTAQGALVPSPDVVGVTGSPVEGLEDAGLCNFACNHGYCPEGTCTGSGSATSGEVYAAPEIWKSSKPDVECIPPCRIILPPYPLKDDTTITFRSMVTSVWTKLGTSTGTKTTILSVPSLVTNAIPFWPVVIPSGMTTPAAFYPLQSVMPPSRPMVLNSNEATFSPVPSGSATPKPIFAEGTQTVTIQPQATVSVSVGSNVPSVTWSSATPSKTCTAGCGTDSCELFGGCDSSNPTDDCGTQGCGGGCSIQGCTQSCGLTCSTDQHHVDTDSDSSSSSGGSSGGSSGTAQRPTLPFDYDGPDGSTNGDWNPPPMDAELATSITSAIEAQITAIKPIYSSIYGMIEQGVATPSVPNDLKTSAQSQATSVKNSVATYVSEVQERMRDRTPNGDISAGLNWFSNTLKSIEYTLDVAANAIDSHDFVSLRAGIGATEVGIDILNREINIEAGADICDDDWPRDIGNVHLNKRAAPPSCAPDYQGDPGEPSNADAIPEELGCNSKSGYKTWSRDSILDAMKQGVKYSISYSQGASTAGAATWQQASKALYPHVYGNSDNIDFHEDCVNAGEGYSDLLEFPILADGSVLSCGRNSKTDVGTDRVVFKRKNNLLPSTSTEENRWDWVFCGVMSHFTSAKVELPPLIEGGKTRWVLPFEICKEPTTG</sequence>
<dbReference type="STRING" id="1429867.A0A0G4PX02"/>
<evidence type="ECO:0000313" key="6">
    <source>
        <dbReference type="Proteomes" id="UP000053732"/>
    </source>
</evidence>
<dbReference type="EMBL" id="HG793191">
    <property type="protein sequence ID" value="CRL30736.1"/>
    <property type="molecule type" value="Genomic_DNA"/>
</dbReference>
<name>A0A0G4PX02_PENC3</name>
<feature type="region of interest" description="Disordered" evidence="3">
    <location>
        <begin position="837"/>
        <end position="885"/>
    </location>
</feature>
<dbReference type="InterPro" id="IPR000026">
    <property type="entry name" value="N1-like"/>
</dbReference>
<keyword evidence="6" id="KW-1185">Reference proteome</keyword>
<evidence type="ECO:0000256" key="1">
    <source>
        <dbReference type="ARBA" id="ARBA00022722"/>
    </source>
</evidence>
<proteinExistence type="predicted"/>
<dbReference type="Pfam" id="PF00545">
    <property type="entry name" value="Ribonuclease"/>
    <property type="match status" value="1"/>
</dbReference>
<dbReference type="GO" id="GO:0004521">
    <property type="term" value="F:RNA endonuclease activity"/>
    <property type="evidence" value="ECO:0007669"/>
    <property type="project" value="InterPro"/>
</dbReference>
<feature type="chain" id="PRO_5005195683" evidence="4">
    <location>
        <begin position="20"/>
        <end position="1228"/>
    </location>
</feature>
<accession>A0A0G4PX02</accession>
<dbReference type="Gene3D" id="3.10.450.30">
    <property type="entry name" value="Microbial ribonucleases"/>
    <property type="match status" value="1"/>
</dbReference>
<dbReference type="GO" id="GO:0003723">
    <property type="term" value="F:RNA binding"/>
    <property type="evidence" value="ECO:0007669"/>
    <property type="project" value="InterPro"/>
</dbReference>
<evidence type="ECO:0000256" key="2">
    <source>
        <dbReference type="ARBA" id="ARBA00022801"/>
    </source>
</evidence>
<dbReference type="InterPro" id="IPR005197">
    <property type="entry name" value="Glyco_hydro_71"/>
</dbReference>
<dbReference type="InterPro" id="IPR016191">
    <property type="entry name" value="Ribonuclease/ribotoxin"/>
</dbReference>
<reference evidence="5 6" key="1">
    <citation type="journal article" date="2014" name="Nat. Commun.">
        <title>Multiple recent horizontal transfers of a large genomic region in cheese making fungi.</title>
        <authorList>
            <person name="Cheeseman K."/>
            <person name="Ropars J."/>
            <person name="Renault P."/>
            <person name="Dupont J."/>
            <person name="Gouzy J."/>
            <person name="Branca A."/>
            <person name="Abraham A.L."/>
            <person name="Ceppi M."/>
            <person name="Conseiller E."/>
            <person name="Debuchy R."/>
            <person name="Malagnac F."/>
            <person name="Goarin A."/>
            <person name="Silar P."/>
            <person name="Lacoste S."/>
            <person name="Sallet E."/>
            <person name="Bensimon A."/>
            <person name="Giraud T."/>
            <person name="Brygoo Y."/>
        </authorList>
    </citation>
    <scope>NUCLEOTIDE SEQUENCE [LARGE SCALE GENOMIC DNA]</scope>
    <source>
        <strain evidence="6">FM 013</strain>
    </source>
</reference>
<evidence type="ECO:0000313" key="5">
    <source>
        <dbReference type="EMBL" id="CRL30736.1"/>
    </source>
</evidence>
<dbReference type="AlphaFoldDB" id="A0A0G4PX02"/>
<dbReference type="Pfam" id="PF03659">
    <property type="entry name" value="Glyco_hydro_71"/>
    <property type="match status" value="1"/>
</dbReference>